<dbReference type="InterPro" id="IPR036812">
    <property type="entry name" value="NAD(P)_OxRdtase_dom_sf"/>
</dbReference>
<dbReference type="PANTHER" id="PTHR43150:SF2">
    <property type="entry name" value="HYPERKINETIC, ISOFORM M"/>
    <property type="match status" value="1"/>
</dbReference>
<keyword evidence="5" id="KW-0472">Membrane</keyword>
<dbReference type="PANTHER" id="PTHR43150">
    <property type="entry name" value="HYPERKINETIC, ISOFORM M"/>
    <property type="match status" value="1"/>
</dbReference>
<keyword evidence="5" id="KW-0812">Transmembrane</keyword>
<keyword evidence="3" id="KW-0560">Oxidoreductase</keyword>
<dbReference type="Gene3D" id="3.20.20.100">
    <property type="entry name" value="NADP-dependent oxidoreductase domain"/>
    <property type="match status" value="1"/>
</dbReference>
<feature type="region of interest" description="Disordered" evidence="4">
    <location>
        <begin position="1"/>
        <end position="22"/>
    </location>
</feature>
<evidence type="ECO:0000256" key="5">
    <source>
        <dbReference type="SAM" id="Phobius"/>
    </source>
</evidence>
<dbReference type="InterPro" id="IPR005399">
    <property type="entry name" value="K_chnl_volt-dep_bsu_KCNAB-rel"/>
</dbReference>
<evidence type="ECO:0000256" key="4">
    <source>
        <dbReference type="SAM" id="MobiDB-lite"/>
    </source>
</evidence>
<feature type="compositionally biased region" description="Basic and acidic residues" evidence="4">
    <location>
        <begin position="72"/>
        <end position="92"/>
    </location>
</feature>
<feature type="compositionally biased region" description="Polar residues" evidence="4">
    <location>
        <begin position="55"/>
        <end position="71"/>
    </location>
</feature>
<keyword evidence="5" id="KW-1133">Transmembrane helix</keyword>
<gene>
    <name evidence="7" type="ORF">FSB_LOCUS3360</name>
</gene>
<accession>A0A2N9EL15</accession>
<feature type="region of interest" description="Disordered" evidence="4">
    <location>
        <begin position="55"/>
        <end position="98"/>
    </location>
</feature>
<evidence type="ECO:0000259" key="6">
    <source>
        <dbReference type="Pfam" id="PF00248"/>
    </source>
</evidence>
<organism evidence="7">
    <name type="scientific">Fagus sylvatica</name>
    <name type="common">Beechnut</name>
    <dbReference type="NCBI Taxonomy" id="28930"/>
    <lineage>
        <taxon>Eukaryota</taxon>
        <taxon>Viridiplantae</taxon>
        <taxon>Streptophyta</taxon>
        <taxon>Embryophyta</taxon>
        <taxon>Tracheophyta</taxon>
        <taxon>Spermatophyta</taxon>
        <taxon>Magnoliopsida</taxon>
        <taxon>eudicotyledons</taxon>
        <taxon>Gunneridae</taxon>
        <taxon>Pentapetalae</taxon>
        <taxon>rosids</taxon>
        <taxon>fabids</taxon>
        <taxon>Fagales</taxon>
        <taxon>Fagaceae</taxon>
        <taxon>Fagus</taxon>
    </lineage>
</organism>
<proteinExistence type="inferred from homology"/>
<dbReference type="AlphaFoldDB" id="A0A2N9EL15"/>
<feature type="transmembrane region" description="Helical" evidence="5">
    <location>
        <begin position="199"/>
        <end position="222"/>
    </location>
</feature>
<keyword evidence="2" id="KW-0521">NADP</keyword>
<name>A0A2N9EL15_FAGSY</name>
<dbReference type="GO" id="GO:0016491">
    <property type="term" value="F:oxidoreductase activity"/>
    <property type="evidence" value="ECO:0007669"/>
    <property type="project" value="UniProtKB-KW"/>
</dbReference>
<evidence type="ECO:0000256" key="1">
    <source>
        <dbReference type="ARBA" id="ARBA00006515"/>
    </source>
</evidence>
<feature type="domain" description="NADP-dependent oxidoreductase" evidence="6">
    <location>
        <begin position="132"/>
        <end position="193"/>
    </location>
</feature>
<dbReference type="SUPFAM" id="SSF51430">
    <property type="entry name" value="NAD(P)-linked oxidoreductase"/>
    <property type="match status" value="1"/>
</dbReference>
<protein>
    <recommendedName>
        <fullName evidence="6">NADP-dependent oxidoreductase domain-containing protein</fullName>
    </recommendedName>
</protein>
<evidence type="ECO:0000256" key="3">
    <source>
        <dbReference type="ARBA" id="ARBA00023002"/>
    </source>
</evidence>
<sequence>MVVATSTAVATSSSSAVPTATNAAPRGFEVGKTHSAAPLLRHGGLSVETPHQIKHNTAQEQHQINKITTSNSDERERERRGSPGCYEREIEGRQALPSPQGGIVGSAVTSRWPLLSSPLFALPRVAHRLSNRETPIEETVRAMNYVIDKGWAFYWGTSEWSAQQITEAWGVAQRLDLMGPIVEQPEYNLLSRHKVCLSLNLNCFILGASHCHILGVFAALLIS</sequence>
<reference evidence="7" key="1">
    <citation type="submission" date="2018-02" db="EMBL/GenBank/DDBJ databases">
        <authorList>
            <person name="Cohen D.B."/>
            <person name="Kent A.D."/>
        </authorList>
    </citation>
    <scope>NUCLEOTIDE SEQUENCE</scope>
</reference>
<dbReference type="Pfam" id="PF00248">
    <property type="entry name" value="Aldo_ket_red"/>
    <property type="match status" value="1"/>
</dbReference>
<dbReference type="InterPro" id="IPR023210">
    <property type="entry name" value="NADP_OxRdtase_dom"/>
</dbReference>
<dbReference type="EMBL" id="OIVN01000161">
    <property type="protein sequence ID" value="SPC75478.1"/>
    <property type="molecule type" value="Genomic_DNA"/>
</dbReference>
<evidence type="ECO:0000256" key="2">
    <source>
        <dbReference type="ARBA" id="ARBA00022857"/>
    </source>
</evidence>
<evidence type="ECO:0000313" key="7">
    <source>
        <dbReference type="EMBL" id="SPC75478.1"/>
    </source>
</evidence>
<comment type="similarity">
    <text evidence="1">Belongs to the shaker potassium channel beta subunit family.</text>
</comment>